<dbReference type="PANTHER" id="PTHR34219">
    <property type="entry name" value="IRON-REGULATED INNER MEMBRANE PROTEIN-RELATED"/>
    <property type="match status" value="1"/>
</dbReference>
<evidence type="ECO:0000256" key="1">
    <source>
        <dbReference type="SAM" id="Phobius"/>
    </source>
</evidence>
<organism evidence="2 3">
    <name type="scientific">Pigmentiphaga humi</name>
    <dbReference type="NCBI Taxonomy" id="2478468"/>
    <lineage>
        <taxon>Bacteria</taxon>
        <taxon>Pseudomonadati</taxon>
        <taxon>Pseudomonadota</taxon>
        <taxon>Betaproteobacteria</taxon>
        <taxon>Burkholderiales</taxon>
        <taxon>Alcaligenaceae</taxon>
        <taxon>Pigmentiphaga</taxon>
    </lineage>
</organism>
<evidence type="ECO:0000313" key="2">
    <source>
        <dbReference type="EMBL" id="VCU67984.1"/>
    </source>
</evidence>
<dbReference type="RefSeq" id="WP_124077221.1">
    <property type="nucleotide sequence ID" value="NZ_UWPJ01000004.1"/>
</dbReference>
<feature type="transmembrane region" description="Helical" evidence="1">
    <location>
        <begin position="190"/>
        <end position="211"/>
    </location>
</feature>
<gene>
    <name evidence="2" type="ORF">PIGHUM_00030</name>
</gene>
<feature type="transmembrane region" description="Helical" evidence="1">
    <location>
        <begin position="146"/>
        <end position="169"/>
    </location>
</feature>
<feature type="transmembrane region" description="Helical" evidence="1">
    <location>
        <begin position="12"/>
        <end position="37"/>
    </location>
</feature>
<accession>A0A3P4AVA8</accession>
<keyword evidence="1" id="KW-0472">Membrane</keyword>
<dbReference type="AlphaFoldDB" id="A0A3P4AVA8"/>
<sequence>MLTSAALRRWSWVHRWTSLVCTLFLLILCITGLPLIFHDEIDQALGYAVAGRADGSPAASTDALVAGVLESHPGLHVQFVLWDADTPGVVSFALGRAADSPPGENLAVYVDAASGEILGAGALDRGPMGLLLKLHGELFLGPAGPLAIGLVALLFLASLVSGVIVYAPFTRRLAFGALRPGSRRVRRLDLHNLAGMATLGWALVVGATGLINSWGDLAVQVWQARELSRLAPSSTARASAAPVDLDGVVATARAAVPGMTPYFIAMPGSVLTSRRHYGVFLRGNTPLTQHLLQPVLVDAGTGEVAGTRSLPWYMQALFLAQPLHFGDYGGWPLKLIWALLDLATIGVLLTGLSLWLGRRGGSANTMGSRS</sequence>
<proteinExistence type="predicted"/>
<dbReference type="InterPro" id="IPR005625">
    <property type="entry name" value="PepSY-ass_TM"/>
</dbReference>
<dbReference type="Proteomes" id="UP000277294">
    <property type="component" value="Unassembled WGS sequence"/>
</dbReference>
<dbReference type="Pfam" id="PF03929">
    <property type="entry name" value="PepSY_TM"/>
    <property type="match status" value="1"/>
</dbReference>
<dbReference type="EMBL" id="UWPJ01000004">
    <property type="protein sequence ID" value="VCU67984.1"/>
    <property type="molecule type" value="Genomic_DNA"/>
</dbReference>
<feature type="transmembrane region" description="Helical" evidence="1">
    <location>
        <begin position="335"/>
        <end position="356"/>
    </location>
</feature>
<reference evidence="2 3" key="1">
    <citation type="submission" date="2018-10" db="EMBL/GenBank/DDBJ databases">
        <authorList>
            <person name="Criscuolo A."/>
        </authorList>
    </citation>
    <scope>NUCLEOTIDE SEQUENCE [LARGE SCALE GENOMIC DNA]</scope>
    <source>
        <strain evidence="2">DnA1</strain>
    </source>
</reference>
<protein>
    <submittedName>
        <fullName evidence="2">PepSY-associated TM helix</fullName>
    </submittedName>
</protein>
<name>A0A3P4AVA8_9BURK</name>
<keyword evidence="1" id="KW-0812">Transmembrane</keyword>
<dbReference type="OrthoDB" id="9776609at2"/>
<dbReference type="PANTHER" id="PTHR34219:SF3">
    <property type="entry name" value="BLL7967 PROTEIN"/>
    <property type="match status" value="1"/>
</dbReference>
<keyword evidence="1" id="KW-1133">Transmembrane helix</keyword>
<evidence type="ECO:0000313" key="3">
    <source>
        <dbReference type="Proteomes" id="UP000277294"/>
    </source>
</evidence>
<keyword evidence="3" id="KW-1185">Reference proteome</keyword>